<gene>
    <name evidence="11" type="ORF">SAMN02194393_04377</name>
</gene>
<evidence type="ECO:0000256" key="1">
    <source>
        <dbReference type="ARBA" id="ARBA00001286"/>
    </source>
</evidence>
<evidence type="ECO:0000256" key="8">
    <source>
        <dbReference type="ARBA" id="ARBA00049348"/>
    </source>
</evidence>
<dbReference type="NCBIfam" id="TIGR00589">
    <property type="entry name" value="ogt"/>
    <property type="match status" value="1"/>
</dbReference>
<feature type="domain" description="Methylated-DNA-[protein]-cysteine S-methyltransferase DNA binding" evidence="9">
    <location>
        <begin position="91"/>
        <end position="172"/>
    </location>
</feature>
<keyword evidence="4 11" id="KW-0489">Methyltransferase</keyword>
<proteinExistence type="inferred from homology"/>
<dbReference type="GO" id="GO:0003908">
    <property type="term" value="F:methylated-DNA-[protein]-cysteine S-methyltransferase activity"/>
    <property type="evidence" value="ECO:0007669"/>
    <property type="project" value="UniProtKB-EC"/>
</dbReference>
<keyword evidence="7" id="KW-0234">DNA repair</keyword>
<dbReference type="AlphaFoldDB" id="A0A1T5MCB1"/>
<reference evidence="11 12" key="1">
    <citation type="submission" date="2017-02" db="EMBL/GenBank/DDBJ databases">
        <authorList>
            <person name="Peterson S.W."/>
        </authorList>
    </citation>
    <scope>NUCLEOTIDE SEQUENCE [LARGE SCALE GENOMIC DNA]</scope>
    <source>
        <strain evidence="11 12">M1</strain>
    </source>
</reference>
<dbReference type="InterPro" id="IPR036631">
    <property type="entry name" value="MGMT_N_sf"/>
</dbReference>
<dbReference type="InterPro" id="IPR008332">
    <property type="entry name" value="MethylG_MeTrfase_N"/>
</dbReference>
<keyword evidence="6" id="KW-0227">DNA damage</keyword>
<dbReference type="EC" id="2.1.1.63" evidence="3"/>
<dbReference type="PANTHER" id="PTHR10815:SF5">
    <property type="entry name" value="METHYLATED-DNA--PROTEIN-CYSTEINE METHYLTRANSFERASE"/>
    <property type="match status" value="1"/>
</dbReference>
<evidence type="ECO:0000313" key="12">
    <source>
        <dbReference type="Proteomes" id="UP000190285"/>
    </source>
</evidence>
<keyword evidence="12" id="KW-1185">Reference proteome</keyword>
<dbReference type="PROSITE" id="PS00374">
    <property type="entry name" value="MGMT"/>
    <property type="match status" value="1"/>
</dbReference>
<dbReference type="FunFam" id="1.10.10.10:FF:000214">
    <property type="entry name" value="Methylated-DNA--protein-cysteine methyltransferase"/>
    <property type="match status" value="1"/>
</dbReference>
<protein>
    <recommendedName>
        <fullName evidence="3">methylated-DNA--[protein]-cysteine S-methyltransferase</fullName>
        <ecNumber evidence="3">2.1.1.63</ecNumber>
    </recommendedName>
</protein>
<dbReference type="PANTHER" id="PTHR10815">
    <property type="entry name" value="METHYLATED-DNA--PROTEIN-CYSTEINE METHYLTRANSFERASE"/>
    <property type="match status" value="1"/>
</dbReference>
<dbReference type="InterPro" id="IPR014048">
    <property type="entry name" value="MethylDNA_cys_MeTrfase_DNA-bd"/>
</dbReference>
<name>A0A1T5MCB1_9FIRM</name>
<evidence type="ECO:0000313" key="11">
    <source>
        <dbReference type="EMBL" id="SKC85519.1"/>
    </source>
</evidence>
<dbReference type="SUPFAM" id="SSF46767">
    <property type="entry name" value="Methylated DNA-protein cysteine methyltransferase, C-terminal domain"/>
    <property type="match status" value="1"/>
</dbReference>
<dbReference type="GO" id="GO:0006281">
    <property type="term" value="P:DNA repair"/>
    <property type="evidence" value="ECO:0007669"/>
    <property type="project" value="UniProtKB-KW"/>
</dbReference>
<dbReference type="STRING" id="36842.SAMN02194393_04377"/>
<comment type="catalytic activity">
    <reaction evidence="8">
        <text>a 6-O-methyl-2'-deoxyguanosine in DNA + L-cysteinyl-[protein] = S-methyl-L-cysteinyl-[protein] + a 2'-deoxyguanosine in DNA</text>
        <dbReference type="Rhea" id="RHEA:24000"/>
        <dbReference type="Rhea" id="RHEA-COMP:10131"/>
        <dbReference type="Rhea" id="RHEA-COMP:10132"/>
        <dbReference type="Rhea" id="RHEA-COMP:11367"/>
        <dbReference type="Rhea" id="RHEA-COMP:11368"/>
        <dbReference type="ChEBI" id="CHEBI:29950"/>
        <dbReference type="ChEBI" id="CHEBI:82612"/>
        <dbReference type="ChEBI" id="CHEBI:85445"/>
        <dbReference type="ChEBI" id="CHEBI:85448"/>
        <dbReference type="EC" id="2.1.1.63"/>
    </reaction>
</comment>
<evidence type="ECO:0000256" key="7">
    <source>
        <dbReference type="ARBA" id="ARBA00023204"/>
    </source>
</evidence>
<dbReference type="EMBL" id="FUZT01000013">
    <property type="protein sequence ID" value="SKC85519.1"/>
    <property type="molecule type" value="Genomic_DNA"/>
</dbReference>
<dbReference type="CDD" id="cd06445">
    <property type="entry name" value="ATase"/>
    <property type="match status" value="1"/>
</dbReference>
<organism evidence="11 12">
    <name type="scientific">Maledivibacter halophilus</name>
    <dbReference type="NCBI Taxonomy" id="36842"/>
    <lineage>
        <taxon>Bacteria</taxon>
        <taxon>Bacillati</taxon>
        <taxon>Bacillota</taxon>
        <taxon>Clostridia</taxon>
        <taxon>Peptostreptococcales</taxon>
        <taxon>Caminicellaceae</taxon>
        <taxon>Maledivibacter</taxon>
    </lineage>
</organism>
<dbReference type="Gene3D" id="3.30.160.70">
    <property type="entry name" value="Methylated DNA-protein cysteine methyltransferase domain"/>
    <property type="match status" value="1"/>
</dbReference>
<evidence type="ECO:0000259" key="10">
    <source>
        <dbReference type="Pfam" id="PF02870"/>
    </source>
</evidence>
<dbReference type="Proteomes" id="UP000190285">
    <property type="component" value="Unassembled WGS sequence"/>
</dbReference>
<dbReference type="InterPro" id="IPR036217">
    <property type="entry name" value="MethylDNA_cys_MeTrfase_DNAb"/>
</dbReference>
<keyword evidence="5 11" id="KW-0808">Transferase</keyword>
<dbReference type="GO" id="GO:0032259">
    <property type="term" value="P:methylation"/>
    <property type="evidence" value="ECO:0007669"/>
    <property type="project" value="UniProtKB-KW"/>
</dbReference>
<sequence length="176" mass="20173">MKKYKDKNVYYYIYNTLFGKIFFASADDGLCNVSFMDNDVDKHFNWLKKHFAEDNIMEDNKKNRIAFNQIQEYLSGSRKTFNLQLHFLGTPFQISVWEILYEIGYGDIWTYKDVSKKLGDMKKCRAVGGAIGKNPIGIIVPCHRVIGSNGKLTGFSAPGGISLKKKLLDLEKKHCL</sequence>
<dbReference type="InterPro" id="IPR036388">
    <property type="entry name" value="WH-like_DNA-bd_sf"/>
</dbReference>
<accession>A0A1T5MCB1</accession>
<evidence type="ECO:0000256" key="6">
    <source>
        <dbReference type="ARBA" id="ARBA00022763"/>
    </source>
</evidence>
<evidence type="ECO:0000259" key="9">
    <source>
        <dbReference type="Pfam" id="PF01035"/>
    </source>
</evidence>
<dbReference type="RefSeq" id="WP_079494657.1">
    <property type="nucleotide sequence ID" value="NZ_FUZT01000013.1"/>
</dbReference>
<evidence type="ECO:0000256" key="5">
    <source>
        <dbReference type="ARBA" id="ARBA00022679"/>
    </source>
</evidence>
<dbReference type="OrthoDB" id="9802228at2"/>
<comment type="catalytic activity">
    <reaction evidence="1">
        <text>a 4-O-methyl-thymidine in DNA + L-cysteinyl-[protein] = a thymidine in DNA + S-methyl-L-cysteinyl-[protein]</text>
        <dbReference type="Rhea" id="RHEA:53428"/>
        <dbReference type="Rhea" id="RHEA-COMP:10131"/>
        <dbReference type="Rhea" id="RHEA-COMP:10132"/>
        <dbReference type="Rhea" id="RHEA-COMP:13555"/>
        <dbReference type="Rhea" id="RHEA-COMP:13556"/>
        <dbReference type="ChEBI" id="CHEBI:29950"/>
        <dbReference type="ChEBI" id="CHEBI:82612"/>
        <dbReference type="ChEBI" id="CHEBI:137386"/>
        <dbReference type="ChEBI" id="CHEBI:137387"/>
        <dbReference type="EC" id="2.1.1.63"/>
    </reaction>
</comment>
<dbReference type="SUPFAM" id="SSF53155">
    <property type="entry name" value="Methylated DNA-protein cysteine methyltransferase domain"/>
    <property type="match status" value="1"/>
</dbReference>
<dbReference type="Pfam" id="PF02870">
    <property type="entry name" value="Methyltransf_1N"/>
    <property type="match status" value="1"/>
</dbReference>
<dbReference type="Gene3D" id="1.10.10.10">
    <property type="entry name" value="Winged helix-like DNA-binding domain superfamily/Winged helix DNA-binding domain"/>
    <property type="match status" value="1"/>
</dbReference>
<comment type="similarity">
    <text evidence="2">Belongs to the MGMT family.</text>
</comment>
<dbReference type="InterPro" id="IPR001497">
    <property type="entry name" value="MethylDNA_cys_MeTrfase_AS"/>
</dbReference>
<feature type="domain" description="Methylguanine DNA methyltransferase ribonuclease-like" evidence="10">
    <location>
        <begin position="9"/>
        <end position="86"/>
    </location>
</feature>
<evidence type="ECO:0000256" key="2">
    <source>
        <dbReference type="ARBA" id="ARBA00008711"/>
    </source>
</evidence>
<evidence type="ECO:0000256" key="3">
    <source>
        <dbReference type="ARBA" id="ARBA00011918"/>
    </source>
</evidence>
<dbReference type="Pfam" id="PF01035">
    <property type="entry name" value="DNA_binding_1"/>
    <property type="match status" value="1"/>
</dbReference>
<evidence type="ECO:0000256" key="4">
    <source>
        <dbReference type="ARBA" id="ARBA00022603"/>
    </source>
</evidence>